<accession>A0A7I8WEK2</accession>
<dbReference type="GO" id="GO:0004767">
    <property type="term" value="F:sphingomyelin phosphodiesterase activity"/>
    <property type="evidence" value="ECO:0007669"/>
    <property type="project" value="UniProtKB-EC"/>
</dbReference>
<name>A0A7I8WEK2_9ANNE</name>
<evidence type="ECO:0000313" key="2">
    <source>
        <dbReference type="EMBL" id="CAD5126610.1"/>
    </source>
</evidence>
<dbReference type="PANTHER" id="PTHR16320:SF23">
    <property type="entry name" value="SPHINGOMYELINASE C 1"/>
    <property type="match status" value="1"/>
</dbReference>
<comment type="caution">
    <text evidence="2">The sequence shown here is derived from an EMBL/GenBank/DDBJ whole genome shotgun (WGS) entry which is preliminary data.</text>
</comment>
<dbReference type="OrthoDB" id="10010057at2759"/>
<gene>
    <name evidence="2" type="ORF">DGYR_LOCUS13847</name>
</gene>
<reference evidence="2 3" key="1">
    <citation type="submission" date="2020-08" db="EMBL/GenBank/DDBJ databases">
        <authorList>
            <person name="Hejnol A."/>
        </authorList>
    </citation>
    <scope>NUCLEOTIDE SEQUENCE [LARGE SCALE GENOMIC DNA]</scope>
</reference>
<dbReference type="SUPFAM" id="SSF56219">
    <property type="entry name" value="DNase I-like"/>
    <property type="match status" value="1"/>
</dbReference>
<protein>
    <recommendedName>
        <fullName evidence="1">sphingomyelin phosphodiesterase</fullName>
        <ecNumber evidence="1">3.1.4.12</ecNumber>
    </recommendedName>
</protein>
<dbReference type="AlphaFoldDB" id="A0A7I8WEK2"/>
<sequence>MEDVLILNQHLGHLLEDFDCFNGGRAIRCVVKPKPKLSTTPANEFKFLMYNIFERFYFVSVDGQRERTCRIPSWILETIPDVDAIAFQEVFLGGCDENNLSLKKVLSYYGFKYAKSIVDSILAINGGIFITSKWPIVREESYIFKAVIFFTAEIFVAKGVSYARIEKTVNGVTMLYNLMSTHLQSGGGDDNTIREAQCQEMASFTQTLNIPANESVLYAGDLNYRLDELSLQTCVNLLNSN</sequence>
<dbReference type="Proteomes" id="UP000549394">
    <property type="component" value="Unassembled WGS sequence"/>
</dbReference>
<evidence type="ECO:0000256" key="1">
    <source>
        <dbReference type="ARBA" id="ARBA00012369"/>
    </source>
</evidence>
<dbReference type="PANTHER" id="PTHR16320">
    <property type="entry name" value="SPHINGOMYELINASE FAMILY MEMBER"/>
    <property type="match status" value="1"/>
</dbReference>
<organism evidence="2 3">
    <name type="scientific">Dimorphilus gyrociliatus</name>
    <dbReference type="NCBI Taxonomy" id="2664684"/>
    <lineage>
        <taxon>Eukaryota</taxon>
        <taxon>Metazoa</taxon>
        <taxon>Spiralia</taxon>
        <taxon>Lophotrochozoa</taxon>
        <taxon>Annelida</taxon>
        <taxon>Polychaeta</taxon>
        <taxon>Polychaeta incertae sedis</taxon>
        <taxon>Dinophilidae</taxon>
        <taxon>Dimorphilus</taxon>
    </lineage>
</organism>
<evidence type="ECO:0000313" key="3">
    <source>
        <dbReference type="Proteomes" id="UP000549394"/>
    </source>
</evidence>
<dbReference type="InterPro" id="IPR036691">
    <property type="entry name" value="Endo/exonu/phosph_ase_sf"/>
</dbReference>
<proteinExistence type="predicted"/>
<keyword evidence="3" id="KW-1185">Reference proteome</keyword>
<dbReference type="Gene3D" id="3.60.10.10">
    <property type="entry name" value="Endonuclease/exonuclease/phosphatase"/>
    <property type="match status" value="1"/>
</dbReference>
<dbReference type="InterPro" id="IPR038772">
    <property type="entry name" value="Sph/SMPD2-like"/>
</dbReference>
<dbReference type="EC" id="3.1.4.12" evidence="1"/>
<dbReference type="EMBL" id="CAJFCJ010000065">
    <property type="protein sequence ID" value="CAD5126610.1"/>
    <property type="molecule type" value="Genomic_DNA"/>
</dbReference>